<dbReference type="InterPro" id="IPR034829">
    <property type="entry name" value="DnaD-like_sf"/>
</dbReference>
<comment type="similarity">
    <text evidence="1">Belongs to the DnaB/DnaD family.</text>
</comment>
<dbReference type="Pfam" id="PF21984">
    <property type="entry name" value="DnaD_N"/>
    <property type="match status" value="1"/>
</dbReference>
<proteinExistence type="inferred from homology"/>
<sequence>MDNKIMQKWLNAGNVTLPHVLVENYAKIGMDEQEFIIVLQLHSFLEKGVYFPSMEEIADRTTLSTEQTFRIIQSLVNKKIITIKQLNEGEQVFTESYSLDPLWEKLMLFFENLHQEKQFALRETEQVSLYSQFEQEFGRPLSPMEAEMLSAWVDQDHNTPELIREALKEAVISQKLSFRYMDRILLNWNRKNIKTPEQARVASAAFHENITTNTADKSNTTRVKKSENSIPLYDWLDKRKG</sequence>
<dbReference type="AlphaFoldDB" id="A0A1S7FTP4"/>
<dbReference type="InterPro" id="IPR036388">
    <property type="entry name" value="WH-like_DNA-bd_sf"/>
</dbReference>
<evidence type="ECO:0000259" key="3">
    <source>
        <dbReference type="Pfam" id="PF21984"/>
    </source>
</evidence>
<evidence type="ECO:0000256" key="1">
    <source>
        <dbReference type="ARBA" id="ARBA00093462"/>
    </source>
</evidence>
<dbReference type="SUPFAM" id="SSF158499">
    <property type="entry name" value="DnaD domain-like"/>
    <property type="match status" value="1"/>
</dbReference>
<gene>
    <name evidence="5" type="ORF">HB943_15225</name>
    <name evidence="4" type="ORF">UE46_07030</name>
</gene>
<protein>
    <submittedName>
        <fullName evidence="5">DnaD domain-containing protein</fullName>
    </submittedName>
    <submittedName>
        <fullName evidence="4">XRE family transcriptional regulator</fullName>
    </submittedName>
</protein>
<dbReference type="InterPro" id="IPR006343">
    <property type="entry name" value="DnaB/C_C"/>
</dbReference>
<reference evidence="4" key="1">
    <citation type="submission" date="2015-03" db="EMBL/GenBank/DDBJ databases">
        <authorList>
            <person name="Murphy D."/>
        </authorList>
    </citation>
    <scope>NUCLEOTIDE SEQUENCE [LARGE SCALE GENOMIC DNA]</scope>
    <source>
        <strain evidence="4">WS 4560</strain>
    </source>
</reference>
<dbReference type="Proteomes" id="UP000223060">
    <property type="component" value="Chromosome"/>
</dbReference>
<dbReference type="Proteomes" id="UP000564536">
    <property type="component" value="Unassembled WGS sequence"/>
</dbReference>
<dbReference type="RefSeq" id="WP_036063203.1">
    <property type="nucleotide sequence ID" value="NZ_CP011102.1"/>
</dbReference>
<feature type="domain" description="DnaB/C C-terminal" evidence="2">
    <location>
        <begin position="130"/>
        <end position="200"/>
    </location>
</feature>
<dbReference type="Pfam" id="PF07261">
    <property type="entry name" value="DnaB_2"/>
    <property type="match status" value="1"/>
</dbReference>
<evidence type="ECO:0000313" key="5">
    <source>
        <dbReference type="EMBL" id="MBC1501951.1"/>
    </source>
</evidence>
<dbReference type="KEGG" id="lwi:UE46_07030"/>
<evidence type="ECO:0000259" key="2">
    <source>
        <dbReference type="Pfam" id="PF07261"/>
    </source>
</evidence>
<dbReference type="EMBL" id="JAARRL010000034">
    <property type="protein sequence ID" value="MBC1501951.1"/>
    <property type="molecule type" value="Genomic_DNA"/>
</dbReference>
<dbReference type="InterPro" id="IPR053843">
    <property type="entry name" value="DnaD_N"/>
</dbReference>
<dbReference type="InterPro" id="IPR053162">
    <property type="entry name" value="DnaD"/>
</dbReference>
<reference evidence="5 7" key="3">
    <citation type="submission" date="2020-03" db="EMBL/GenBank/DDBJ databases">
        <title>Soil Listeria distribution.</title>
        <authorList>
            <person name="Liao J."/>
            <person name="Wiedmann M."/>
        </authorList>
    </citation>
    <scope>NUCLEOTIDE SEQUENCE [LARGE SCALE GENOMIC DNA]</scope>
    <source>
        <strain evidence="5 7">FSL L7-1523</strain>
    </source>
</reference>
<evidence type="ECO:0000313" key="6">
    <source>
        <dbReference type="Proteomes" id="UP000223060"/>
    </source>
</evidence>
<keyword evidence="6" id="KW-1185">Reference proteome</keyword>
<feature type="domain" description="DnaD N-terminal" evidence="3">
    <location>
        <begin position="18"/>
        <end position="114"/>
    </location>
</feature>
<organism evidence="4 6">
    <name type="scientific">Listeria weihenstephanensis</name>
    <dbReference type="NCBI Taxonomy" id="1006155"/>
    <lineage>
        <taxon>Bacteria</taxon>
        <taxon>Bacillati</taxon>
        <taxon>Bacillota</taxon>
        <taxon>Bacilli</taxon>
        <taxon>Bacillales</taxon>
        <taxon>Listeriaceae</taxon>
        <taxon>Listeria</taxon>
    </lineage>
</organism>
<name>A0A1S7FTP4_9LIST</name>
<dbReference type="EMBL" id="CP011102">
    <property type="protein sequence ID" value="AQY50816.1"/>
    <property type="molecule type" value="Genomic_DNA"/>
</dbReference>
<dbReference type="Gene3D" id="1.10.10.10">
    <property type="entry name" value="Winged helix-like DNA-binding domain superfamily/Winged helix DNA-binding domain"/>
    <property type="match status" value="1"/>
</dbReference>
<dbReference type="NCBIfam" id="TIGR01446">
    <property type="entry name" value="DnaD_dom"/>
    <property type="match status" value="1"/>
</dbReference>
<evidence type="ECO:0000313" key="4">
    <source>
        <dbReference type="EMBL" id="AQY50816.1"/>
    </source>
</evidence>
<dbReference type="PANTHER" id="PTHR37293">
    <property type="entry name" value="PHAGE REPLICATION PROTEIN-RELATED"/>
    <property type="match status" value="1"/>
</dbReference>
<dbReference type="PANTHER" id="PTHR37293:SF6">
    <property type="entry name" value="DNA REPLICATION PROTEIN DNAD"/>
    <property type="match status" value="1"/>
</dbReference>
<evidence type="ECO:0000313" key="7">
    <source>
        <dbReference type="Proteomes" id="UP000564536"/>
    </source>
</evidence>
<reference evidence="6" key="2">
    <citation type="submission" date="2015-03" db="EMBL/GenBank/DDBJ databases">
        <authorList>
            <person name="Ferrari E."/>
            <person name="Walter M.C."/>
            <person name="Huptas C."/>
            <person name="Scherer S."/>
            <person name="Mueller-Herbst S."/>
        </authorList>
    </citation>
    <scope>NUCLEOTIDE SEQUENCE [LARGE SCALE GENOMIC DNA]</scope>
    <source>
        <strain evidence="6">LWP01</strain>
    </source>
</reference>
<accession>A0A1S7FTP4</accession>
<dbReference type="Gene3D" id="1.10.10.630">
    <property type="entry name" value="DnaD domain-like"/>
    <property type="match status" value="1"/>
</dbReference>